<gene>
    <name evidence="3" type="ORF">ACFOZ9_05230</name>
</gene>
<dbReference type="SUPFAM" id="SSF52799">
    <property type="entry name" value="(Phosphotyrosine protein) phosphatases II"/>
    <property type="match status" value="1"/>
</dbReference>
<protein>
    <submittedName>
        <fullName evidence="3">Cyclin-dependent kinase inhibitor 3 family protein</fullName>
    </submittedName>
</protein>
<dbReference type="PROSITE" id="PS50056">
    <property type="entry name" value="TYR_PHOSPHATASE_2"/>
    <property type="match status" value="1"/>
</dbReference>
<organism evidence="3 4">
    <name type="scientific">Deinococcus navajonensis</name>
    <dbReference type="NCBI Taxonomy" id="309884"/>
    <lineage>
        <taxon>Bacteria</taxon>
        <taxon>Thermotogati</taxon>
        <taxon>Deinococcota</taxon>
        <taxon>Deinococci</taxon>
        <taxon>Deinococcales</taxon>
        <taxon>Deinococcaceae</taxon>
        <taxon>Deinococcus</taxon>
    </lineage>
</organism>
<dbReference type="Pfam" id="PF22784">
    <property type="entry name" value="PTP-SAK"/>
    <property type="match status" value="1"/>
</dbReference>
<accession>A0ABV8XLC6</accession>
<dbReference type="InterPro" id="IPR003595">
    <property type="entry name" value="Tyr_Pase_cat"/>
</dbReference>
<comment type="caution">
    <text evidence="3">The sequence shown here is derived from an EMBL/GenBank/DDBJ whole genome shotgun (WGS) entry which is preliminary data.</text>
</comment>
<dbReference type="RefSeq" id="WP_380037164.1">
    <property type="nucleotide sequence ID" value="NZ_JBHSEH010000005.1"/>
</dbReference>
<keyword evidence="4" id="KW-1185">Reference proteome</keyword>
<sequence>MSAPTLRVDWIPTALWPGRLGLTFAPGKQGPSVYQPGVTHTRDLQTDIQTLVFEGTQVIAPLIEASEYRVLGIEAYDEVAGACGLTVAAHPIPDGQAPADAAGFAVYLEGLLEQLLNGQVVVVHCRGGLGRAGLTAACLLVQMGMDPAEAIDLVRRTRSPHAIETAEQEAFVHRFAASVSEPV</sequence>
<dbReference type="SMART" id="SM00404">
    <property type="entry name" value="PTPc_motif"/>
    <property type="match status" value="1"/>
</dbReference>
<reference evidence="4" key="1">
    <citation type="journal article" date="2019" name="Int. J. Syst. Evol. Microbiol.">
        <title>The Global Catalogue of Microorganisms (GCM) 10K type strain sequencing project: providing services to taxonomists for standard genome sequencing and annotation.</title>
        <authorList>
            <consortium name="The Broad Institute Genomics Platform"/>
            <consortium name="The Broad Institute Genome Sequencing Center for Infectious Disease"/>
            <person name="Wu L."/>
            <person name="Ma J."/>
        </authorList>
    </citation>
    <scope>NUCLEOTIDE SEQUENCE [LARGE SCALE GENOMIC DNA]</scope>
    <source>
        <strain evidence="4">CCUG 56029</strain>
    </source>
</reference>
<dbReference type="Gene3D" id="3.90.190.10">
    <property type="entry name" value="Protein tyrosine phosphatase superfamily"/>
    <property type="match status" value="1"/>
</dbReference>
<dbReference type="PANTHER" id="PTHR23339">
    <property type="entry name" value="TYROSINE SPECIFIC PROTEIN PHOSPHATASE AND DUAL SPECIFICITY PROTEIN PHOSPHATASE"/>
    <property type="match status" value="1"/>
</dbReference>
<keyword evidence="1" id="KW-0378">Hydrolase</keyword>
<keyword evidence="3" id="KW-0649">Protein kinase inhibitor</keyword>
<evidence type="ECO:0000313" key="4">
    <source>
        <dbReference type="Proteomes" id="UP001595998"/>
    </source>
</evidence>
<dbReference type="InterPro" id="IPR029021">
    <property type="entry name" value="Prot-tyrosine_phosphatase-like"/>
</dbReference>
<dbReference type="InterPro" id="IPR057023">
    <property type="entry name" value="PTP-SAK"/>
</dbReference>
<proteinExistence type="predicted"/>
<evidence type="ECO:0000313" key="3">
    <source>
        <dbReference type="EMBL" id="MFC4425606.1"/>
    </source>
</evidence>
<evidence type="ECO:0000259" key="2">
    <source>
        <dbReference type="PROSITE" id="PS50056"/>
    </source>
</evidence>
<dbReference type="CDD" id="cd14505">
    <property type="entry name" value="CDKN3-like"/>
    <property type="match status" value="1"/>
</dbReference>
<dbReference type="InterPro" id="IPR000387">
    <property type="entry name" value="Tyr_Pase_dom"/>
</dbReference>
<name>A0ABV8XLC6_9DEIO</name>
<dbReference type="Proteomes" id="UP001595998">
    <property type="component" value="Unassembled WGS sequence"/>
</dbReference>
<dbReference type="GO" id="GO:0004860">
    <property type="term" value="F:protein kinase inhibitor activity"/>
    <property type="evidence" value="ECO:0007669"/>
    <property type="project" value="UniProtKB-KW"/>
</dbReference>
<dbReference type="EMBL" id="JBHSEH010000005">
    <property type="protein sequence ID" value="MFC4425606.1"/>
    <property type="molecule type" value="Genomic_DNA"/>
</dbReference>
<feature type="domain" description="Tyrosine specific protein phosphatases" evidence="2">
    <location>
        <begin position="102"/>
        <end position="169"/>
    </location>
</feature>
<evidence type="ECO:0000256" key="1">
    <source>
        <dbReference type="ARBA" id="ARBA00022801"/>
    </source>
</evidence>
<dbReference type="InterPro" id="IPR050561">
    <property type="entry name" value="PTP"/>
</dbReference>